<protein>
    <submittedName>
        <fullName evidence="3">Amidase family protein</fullName>
    </submittedName>
</protein>
<dbReference type="InterPro" id="IPR001119">
    <property type="entry name" value="SLH_dom"/>
</dbReference>
<proteinExistence type="predicted"/>
<dbReference type="PANTHER" id="PTHR42678:SF34">
    <property type="entry name" value="OS04G0183300 PROTEIN"/>
    <property type="match status" value="1"/>
</dbReference>
<dbReference type="EMBL" id="JBHTKX010000001">
    <property type="protein sequence ID" value="MFD1129716.1"/>
    <property type="molecule type" value="Genomic_DNA"/>
</dbReference>
<dbReference type="PANTHER" id="PTHR42678">
    <property type="entry name" value="AMIDASE"/>
    <property type="match status" value="1"/>
</dbReference>
<dbReference type="Pfam" id="PF00395">
    <property type="entry name" value="SLH"/>
    <property type="match status" value="1"/>
</dbReference>
<dbReference type="Gene3D" id="3.90.1300.10">
    <property type="entry name" value="Amidase signature (AS) domain"/>
    <property type="match status" value="1"/>
</dbReference>
<keyword evidence="4" id="KW-1185">Reference proteome</keyword>
<dbReference type="InterPro" id="IPR023631">
    <property type="entry name" value="Amidase_dom"/>
</dbReference>
<dbReference type="SUPFAM" id="SSF75304">
    <property type="entry name" value="Amidase signature (AS) enzymes"/>
    <property type="match status" value="1"/>
</dbReference>
<dbReference type="InterPro" id="IPR036928">
    <property type="entry name" value="AS_sf"/>
</dbReference>
<evidence type="ECO:0000256" key="1">
    <source>
        <dbReference type="SAM" id="SignalP"/>
    </source>
</evidence>
<name>A0ABW3Q215_9BACL</name>
<evidence type="ECO:0000313" key="3">
    <source>
        <dbReference type="EMBL" id="MFD1129716.1"/>
    </source>
</evidence>
<comment type="caution">
    <text evidence="3">The sequence shown here is derived from an EMBL/GenBank/DDBJ whole genome shotgun (WGS) entry which is preliminary data.</text>
</comment>
<sequence>MKLNQPLHRWRKGGQALLAAALLSSSFLLPAYTASAADGTNSSVTSSVETASNKQADAAYFYDQMKLAAETAGVPFTMEKVTGTVMLRQAAAQAIQNWLSLPASDIPYKDIPQNSSYADAISAVTQAEIMTGYSKDSFFPKTPLTVKDVDLIYDRVLEYIQPFEVEEATIADMQKAMEQGKLTSVQLVQMYLDRIEQYDDQGPSLNAVLTINNDALDIAAELDEERTRTGARSNLHGIPVLVKDNYDTNDMPTSAGCLCLKDSVPDEDAEQIARLKEAGAIILGKTNLHEFAFGITTSSSFGGQTLNPYALDHYPGGSSGGTGAAIAANFAAAGLGTDTGGSIRIPSSFNSLVGIRPTIGLASRDGIIPLALTQDVGGPMARTVEDAAIMLDAIAGYDPEDVVTAASVGQIPESYTDDLDADALEGARIGVATELFGSSSDAEQETSSIIYNAIDEIERLGATAIEIQLPNLAELAKYPSLSSYEFKFQLNDYLEGLGEDAPYSTLSEIIASGNYDLDQEQSMKSRDARETLETEEYKDIVLKRTKLAKDALLKVMADNNLDAIVYPSTTQSAAVIGEPQNVGGNNRLSAFSGFPAITVPAGFTTDGLPVGIEFLGRAYDEGKLIKLAYSYEQGTQHRKAPMLTE</sequence>
<feature type="domain" description="SLH" evidence="2">
    <location>
        <begin position="104"/>
        <end position="167"/>
    </location>
</feature>
<accession>A0ABW3Q215</accession>
<evidence type="ECO:0000313" key="4">
    <source>
        <dbReference type="Proteomes" id="UP001597169"/>
    </source>
</evidence>
<gene>
    <name evidence="3" type="ORF">ACFQ3J_16205</name>
</gene>
<dbReference type="PROSITE" id="PS00571">
    <property type="entry name" value="AMIDASES"/>
    <property type="match status" value="1"/>
</dbReference>
<organism evidence="3 4">
    <name type="scientific">Paenibacillus provencensis</name>
    <dbReference type="NCBI Taxonomy" id="441151"/>
    <lineage>
        <taxon>Bacteria</taxon>
        <taxon>Bacillati</taxon>
        <taxon>Bacillota</taxon>
        <taxon>Bacilli</taxon>
        <taxon>Bacillales</taxon>
        <taxon>Paenibacillaceae</taxon>
        <taxon>Paenibacillus</taxon>
    </lineage>
</organism>
<keyword evidence="1" id="KW-0732">Signal</keyword>
<feature type="chain" id="PRO_5046833158" evidence="1">
    <location>
        <begin position="37"/>
        <end position="645"/>
    </location>
</feature>
<dbReference type="RefSeq" id="WP_251582715.1">
    <property type="nucleotide sequence ID" value="NZ_JBHTKX010000001.1"/>
</dbReference>
<evidence type="ECO:0000259" key="2">
    <source>
        <dbReference type="PROSITE" id="PS51272"/>
    </source>
</evidence>
<reference evidence="4" key="1">
    <citation type="journal article" date="2019" name="Int. J. Syst. Evol. Microbiol.">
        <title>The Global Catalogue of Microorganisms (GCM) 10K type strain sequencing project: providing services to taxonomists for standard genome sequencing and annotation.</title>
        <authorList>
            <consortium name="The Broad Institute Genomics Platform"/>
            <consortium name="The Broad Institute Genome Sequencing Center for Infectious Disease"/>
            <person name="Wu L."/>
            <person name="Ma J."/>
        </authorList>
    </citation>
    <scope>NUCLEOTIDE SEQUENCE [LARGE SCALE GENOMIC DNA]</scope>
    <source>
        <strain evidence="4">CCUG 53519</strain>
    </source>
</reference>
<dbReference type="Proteomes" id="UP001597169">
    <property type="component" value="Unassembled WGS sequence"/>
</dbReference>
<feature type="signal peptide" evidence="1">
    <location>
        <begin position="1"/>
        <end position="36"/>
    </location>
</feature>
<dbReference type="Pfam" id="PF01425">
    <property type="entry name" value="Amidase"/>
    <property type="match status" value="1"/>
</dbReference>
<dbReference type="PROSITE" id="PS51272">
    <property type="entry name" value="SLH"/>
    <property type="match status" value="1"/>
</dbReference>
<dbReference type="InterPro" id="IPR020556">
    <property type="entry name" value="Amidase_CS"/>
</dbReference>